<dbReference type="EC" id="2.7.-.-" evidence="4"/>
<proteinExistence type="inferred from homology"/>
<comment type="caution">
    <text evidence="5">The sequence shown here is derived from an EMBL/GenBank/DDBJ whole genome shotgun (WGS) entry which is preliminary data.</text>
</comment>
<evidence type="ECO:0000256" key="4">
    <source>
        <dbReference type="RuleBase" id="RU363090"/>
    </source>
</evidence>
<dbReference type="EMBL" id="PKSL01000122">
    <property type="protein sequence ID" value="POW03653.1"/>
    <property type="molecule type" value="Genomic_DNA"/>
</dbReference>
<dbReference type="GO" id="GO:0005737">
    <property type="term" value="C:cytoplasm"/>
    <property type="evidence" value="ECO:0007669"/>
    <property type="project" value="TreeGrafter"/>
</dbReference>
<evidence type="ECO:0000313" key="5">
    <source>
        <dbReference type="EMBL" id="POW03653.1"/>
    </source>
</evidence>
<dbReference type="SUPFAM" id="SSF56104">
    <property type="entry name" value="SAICAR synthase-like"/>
    <property type="match status" value="1"/>
</dbReference>
<organism evidence="5 6">
    <name type="scientific">Puccinia striiformis</name>
    <dbReference type="NCBI Taxonomy" id="27350"/>
    <lineage>
        <taxon>Eukaryota</taxon>
        <taxon>Fungi</taxon>
        <taxon>Dikarya</taxon>
        <taxon>Basidiomycota</taxon>
        <taxon>Pucciniomycotina</taxon>
        <taxon>Pucciniomycetes</taxon>
        <taxon>Pucciniales</taxon>
        <taxon>Pucciniaceae</taxon>
        <taxon>Puccinia</taxon>
    </lineage>
</organism>
<protein>
    <recommendedName>
        <fullName evidence="4">Kinase</fullName>
        <ecNumber evidence="4">2.7.-.-</ecNumber>
    </recommendedName>
</protein>
<sequence>PHYLGWRKLPGFRNNRKRASIVVGNIAAATSGVPHDQDSSLFWHPNVIDIKLGKTLVSEDERAEKRQRKMDVAKKTTSGTFAMRLTGAELWDNLELEYKRFDKKYGHSVDSSGANLEEKFNAMFPISKIGQRGSVAGSSLTYSPGGLSPIMMQVILKSLIQQFKKLLEHVSEFKWRSPATSVLIVFEGDARRLEKVIESSSNISAKISDVRLIDFAYTKEHSEVDRDLVLGLKNTLEYLEKLHRNIAKS</sequence>
<evidence type="ECO:0000256" key="1">
    <source>
        <dbReference type="ARBA" id="ARBA00007374"/>
    </source>
</evidence>
<dbReference type="GO" id="GO:0000824">
    <property type="term" value="F:inositol-1,4,5,6-tetrakisphosphate 3-kinase activity"/>
    <property type="evidence" value="ECO:0007669"/>
    <property type="project" value="TreeGrafter"/>
</dbReference>
<dbReference type="AlphaFoldDB" id="A0A2S4V2A6"/>
<dbReference type="GO" id="GO:0008440">
    <property type="term" value="F:inositol-1,4,5-trisphosphate 3-kinase activity"/>
    <property type="evidence" value="ECO:0007669"/>
    <property type="project" value="TreeGrafter"/>
</dbReference>
<keyword evidence="6" id="KW-1185">Reference proteome</keyword>
<dbReference type="GO" id="GO:0005634">
    <property type="term" value="C:nucleus"/>
    <property type="evidence" value="ECO:0007669"/>
    <property type="project" value="TreeGrafter"/>
</dbReference>
<dbReference type="Pfam" id="PF03770">
    <property type="entry name" value="IPK"/>
    <property type="match status" value="1"/>
</dbReference>
<evidence type="ECO:0000256" key="2">
    <source>
        <dbReference type="ARBA" id="ARBA00022679"/>
    </source>
</evidence>
<dbReference type="VEuPathDB" id="FungiDB:PSHT_08201"/>
<dbReference type="Gene3D" id="3.30.470.160">
    <property type="entry name" value="Inositol polyphosphate kinase"/>
    <property type="match status" value="1"/>
</dbReference>
<dbReference type="GO" id="GO:0046854">
    <property type="term" value="P:phosphatidylinositol phosphate biosynthetic process"/>
    <property type="evidence" value="ECO:0007669"/>
    <property type="project" value="TreeGrafter"/>
</dbReference>
<dbReference type="InterPro" id="IPR005522">
    <property type="entry name" value="IPK"/>
</dbReference>
<dbReference type="VEuPathDB" id="FungiDB:PSTT_10956"/>
<feature type="non-terminal residue" evidence="5">
    <location>
        <position position="1"/>
    </location>
</feature>
<keyword evidence="3 4" id="KW-0418">Kinase</keyword>
<comment type="similarity">
    <text evidence="1 4">Belongs to the inositol phosphokinase (IPK) family.</text>
</comment>
<dbReference type="GO" id="GO:0032958">
    <property type="term" value="P:inositol phosphate biosynthetic process"/>
    <property type="evidence" value="ECO:0007669"/>
    <property type="project" value="InterPro"/>
</dbReference>
<feature type="non-terminal residue" evidence="5">
    <location>
        <position position="249"/>
    </location>
</feature>
<reference evidence="5" key="1">
    <citation type="submission" date="2017-12" db="EMBL/GenBank/DDBJ databases">
        <title>Gene loss provides genomic basis for host adaptation in cereal stripe rust fungi.</title>
        <authorList>
            <person name="Xia C."/>
        </authorList>
    </citation>
    <scope>NUCLEOTIDE SEQUENCE [LARGE SCALE GENOMIC DNA]</scope>
    <source>
        <strain evidence="5">93-210</strain>
    </source>
</reference>
<gene>
    <name evidence="5" type="ORF">PSTT_10956</name>
</gene>
<dbReference type="PANTHER" id="PTHR12400">
    <property type="entry name" value="INOSITOL POLYPHOSPHATE KINASE"/>
    <property type="match status" value="1"/>
</dbReference>
<evidence type="ECO:0000313" key="6">
    <source>
        <dbReference type="Proteomes" id="UP000239156"/>
    </source>
</evidence>
<dbReference type="Proteomes" id="UP000239156">
    <property type="component" value="Unassembled WGS sequence"/>
</dbReference>
<name>A0A2S4V2A6_9BASI</name>
<dbReference type="PANTHER" id="PTHR12400:SF108">
    <property type="entry name" value="KINASE"/>
    <property type="match status" value="1"/>
</dbReference>
<dbReference type="InterPro" id="IPR038286">
    <property type="entry name" value="IPK_sf"/>
</dbReference>
<keyword evidence="2 4" id="KW-0808">Transferase</keyword>
<evidence type="ECO:0000256" key="3">
    <source>
        <dbReference type="ARBA" id="ARBA00022777"/>
    </source>
</evidence>
<accession>A0A2S4V2A6</accession>